<organism evidence="2 3">
    <name type="scientific">Comamonas faecalis</name>
    <dbReference type="NCBI Taxonomy" id="1387849"/>
    <lineage>
        <taxon>Bacteria</taxon>
        <taxon>Pseudomonadati</taxon>
        <taxon>Pseudomonadota</taxon>
        <taxon>Betaproteobacteria</taxon>
        <taxon>Burkholderiales</taxon>
        <taxon>Comamonadaceae</taxon>
        <taxon>Comamonas</taxon>
    </lineage>
</organism>
<evidence type="ECO:0000313" key="3">
    <source>
        <dbReference type="Proteomes" id="UP001501627"/>
    </source>
</evidence>
<dbReference type="PANTHER" id="PTHR30399:SF1">
    <property type="entry name" value="UTP PYROPHOSPHATASE"/>
    <property type="match status" value="1"/>
</dbReference>
<dbReference type="PANTHER" id="PTHR30399">
    <property type="entry name" value="UNCHARACTERIZED PROTEIN YGJP"/>
    <property type="match status" value="1"/>
</dbReference>
<dbReference type="Gene3D" id="3.30.2010.10">
    <property type="entry name" value="Metalloproteases ('zincins'), catalytic domain"/>
    <property type="match status" value="1"/>
</dbReference>
<feature type="domain" description="YgjP-like metallopeptidase" evidence="1">
    <location>
        <begin position="16"/>
        <end position="220"/>
    </location>
</feature>
<reference evidence="3" key="1">
    <citation type="journal article" date="2019" name="Int. J. Syst. Evol. Microbiol.">
        <title>The Global Catalogue of Microorganisms (GCM) 10K type strain sequencing project: providing services to taxonomists for standard genome sequencing and annotation.</title>
        <authorList>
            <consortium name="The Broad Institute Genomics Platform"/>
            <consortium name="The Broad Institute Genome Sequencing Center for Infectious Disease"/>
            <person name="Wu L."/>
            <person name="Ma J."/>
        </authorList>
    </citation>
    <scope>NUCLEOTIDE SEQUENCE [LARGE SCALE GENOMIC DNA]</scope>
    <source>
        <strain evidence="3">JCM 17561</strain>
    </source>
</reference>
<keyword evidence="3" id="KW-1185">Reference proteome</keyword>
<dbReference type="Pfam" id="PF01863">
    <property type="entry name" value="YgjP-like"/>
    <property type="match status" value="1"/>
</dbReference>
<gene>
    <name evidence="2" type="ORF">GCM10022279_15270</name>
</gene>
<dbReference type="InterPro" id="IPR053136">
    <property type="entry name" value="UTP_pyrophosphatase-like"/>
</dbReference>
<evidence type="ECO:0000313" key="2">
    <source>
        <dbReference type="EMBL" id="GAA3992897.1"/>
    </source>
</evidence>
<keyword evidence="2" id="KW-0482">Metalloprotease</keyword>
<proteinExistence type="predicted"/>
<dbReference type="EMBL" id="BAABBP010000010">
    <property type="protein sequence ID" value="GAA3992897.1"/>
    <property type="molecule type" value="Genomic_DNA"/>
</dbReference>
<keyword evidence="2" id="KW-0645">Protease</keyword>
<comment type="caution">
    <text evidence="2">The sequence shown here is derived from an EMBL/GenBank/DDBJ whole genome shotgun (WGS) entry which is preliminary data.</text>
</comment>
<sequence length="226" mass="25728">MQETPISFTVERSNRKTIGLYVERDGSVLVRAPLTEALERIKAVVDAKRKWIYRAQARWAALNPLQPGREFVSGETVYLLGQPHRLDFRAEAGRGVQKEGDLLVMRSADRAQAEELLKSYFRTEGLKKLPELVQQHARSMGLSPGTVRVQELGLRWGSCSDKGNLNFNWKAMAAPVEVLRYLVVHELAHLRHKNHSPQFWRAVAAEMPDWARHAEWLTAHGAEMVL</sequence>
<name>A0ABP7R5N0_9BURK</name>
<evidence type="ECO:0000259" key="1">
    <source>
        <dbReference type="Pfam" id="PF01863"/>
    </source>
</evidence>
<dbReference type="Proteomes" id="UP001501627">
    <property type="component" value="Unassembled WGS sequence"/>
</dbReference>
<accession>A0ABP7R5N0</accession>
<dbReference type="GO" id="GO:0008237">
    <property type="term" value="F:metallopeptidase activity"/>
    <property type="evidence" value="ECO:0007669"/>
    <property type="project" value="UniProtKB-KW"/>
</dbReference>
<dbReference type="InterPro" id="IPR002725">
    <property type="entry name" value="YgjP-like_metallopeptidase"/>
</dbReference>
<keyword evidence="2" id="KW-0378">Hydrolase</keyword>
<dbReference type="CDD" id="cd07344">
    <property type="entry name" value="M48_yhfN_like"/>
    <property type="match status" value="1"/>
</dbReference>
<protein>
    <submittedName>
        <fullName evidence="2">SprT family zinc-dependent metalloprotease</fullName>
    </submittedName>
</protein>
<dbReference type="RefSeq" id="WP_344869101.1">
    <property type="nucleotide sequence ID" value="NZ_BAABBP010000010.1"/>
</dbReference>